<evidence type="ECO:0000313" key="4">
    <source>
        <dbReference type="Proteomes" id="UP000471120"/>
    </source>
</evidence>
<dbReference type="InterPro" id="IPR026045">
    <property type="entry name" value="Ferric-bd"/>
</dbReference>
<proteinExistence type="predicted"/>
<dbReference type="PANTHER" id="PTHR30006">
    <property type="entry name" value="THIAMINE-BINDING PERIPLASMIC PROTEIN-RELATED"/>
    <property type="match status" value="1"/>
</dbReference>
<name>A0A6P2C9Z4_9NOCA</name>
<evidence type="ECO:0000313" key="3">
    <source>
        <dbReference type="EMBL" id="TXG89569.1"/>
    </source>
</evidence>
<dbReference type="GO" id="GO:0046872">
    <property type="term" value="F:metal ion binding"/>
    <property type="evidence" value="ECO:0007669"/>
    <property type="project" value="UniProtKB-KW"/>
</dbReference>
<dbReference type="PANTHER" id="PTHR30006:SF24">
    <property type="entry name" value="SLL0237 PROTEIN"/>
    <property type="match status" value="1"/>
</dbReference>
<dbReference type="Proteomes" id="UP000471120">
    <property type="component" value="Unassembled WGS sequence"/>
</dbReference>
<evidence type="ECO:0000256" key="1">
    <source>
        <dbReference type="ARBA" id="ARBA00022729"/>
    </source>
</evidence>
<organism evidence="3 4">
    <name type="scientific">Rhodococcus rhodnii</name>
    <dbReference type="NCBI Taxonomy" id="38312"/>
    <lineage>
        <taxon>Bacteria</taxon>
        <taxon>Bacillati</taxon>
        <taxon>Actinomycetota</taxon>
        <taxon>Actinomycetes</taxon>
        <taxon>Mycobacteriales</taxon>
        <taxon>Nocardiaceae</taxon>
        <taxon>Rhodococcus</taxon>
    </lineage>
</organism>
<dbReference type="Gene3D" id="3.40.190.10">
    <property type="entry name" value="Periplasmic binding protein-like II"/>
    <property type="match status" value="2"/>
</dbReference>
<dbReference type="Pfam" id="PF13343">
    <property type="entry name" value="SBP_bac_6"/>
    <property type="match status" value="1"/>
</dbReference>
<dbReference type="CDD" id="cd13547">
    <property type="entry name" value="PBP2_Fbp_like_2"/>
    <property type="match status" value="1"/>
</dbReference>
<keyword evidence="2" id="KW-0408">Iron</keyword>
<evidence type="ECO:0000256" key="2">
    <source>
        <dbReference type="PIRSR" id="PIRSR002825-1"/>
    </source>
</evidence>
<dbReference type="PIRSF" id="PIRSF002825">
    <property type="entry name" value="CfbpA"/>
    <property type="match status" value="1"/>
</dbReference>
<gene>
    <name evidence="3" type="ORF">DW322_04210</name>
</gene>
<dbReference type="SUPFAM" id="SSF53850">
    <property type="entry name" value="Periplasmic binding protein-like II"/>
    <property type="match status" value="1"/>
</dbReference>
<dbReference type="AlphaFoldDB" id="A0A6P2C9Z4"/>
<accession>A0A6P2C9Z4</accession>
<keyword evidence="1" id="KW-0732">Signal</keyword>
<keyword evidence="2" id="KW-0479">Metal-binding</keyword>
<comment type="caution">
    <text evidence="3">The sequence shown here is derived from an EMBL/GenBank/DDBJ whole genome shotgun (WGS) entry which is preliminary data.</text>
</comment>
<protein>
    <submittedName>
        <fullName evidence="3">Extracellular solute-binding protein</fullName>
    </submittedName>
</protein>
<sequence>MGLAALAPLVQPRTARCTRRNVRFAPGALTPSALPEKACDQSVRGVSGLRRRTVKSRTRIAAAAAGLVAVAGLAGCSEPGAADADADGAAGGPLTVYTSEPQAKIDELVAAFTAANPDIEVEVFRAGTGDLTARIEAERTTGAIGADVLLAADAPTFERYKSDGLLAQFTPADVDALDPSVVDPDGYYVGTRIIPTVIAYNTNAVDAPPTSWQDLTDPAYRGAITMPNPDVSGAAAYNTAVWLETPELGEQWLESLVANEPVVAESNGPVGQAVAAGTQPIGIVVDYLVRELAAKGSPIALSYPTDGVPYVAQPAGIFADSDNQDAAQRFVDFLVSARGQSLAVEQQYLPVRDDVGTPEGAPALADLPLLDPDPKEITAVQQEAVRKFDDLVG</sequence>
<feature type="binding site" evidence="2">
    <location>
        <position position="287"/>
    </location>
    <ligand>
        <name>Fe cation</name>
        <dbReference type="ChEBI" id="CHEBI:24875"/>
    </ligand>
</feature>
<reference evidence="3 4" key="1">
    <citation type="submission" date="2018-07" db="EMBL/GenBank/DDBJ databases">
        <title>Genome sequence of Rhodococcus rhodnii ATCC 35071 from Rhodnius prolixus.</title>
        <authorList>
            <person name="Patel V."/>
            <person name="Vogel K.J."/>
        </authorList>
    </citation>
    <scope>NUCLEOTIDE SEQUENCE [LARGE SCALE GENOMIC DNA]</scope>
    <source>
        <strain evidence="3 4">ATCC 35071</strain>
    </source>
</reference>
<dbReference type="EMBL" id="QRCM01000001">
    <property type="protein sequence ID" value="TXG89569.1"/>
    <property type="molecule type" value="Genomic_DNA"/>
</dbReference>